<feature type="domain" description="OmpR/PhoB-type" evidence="6">
    <location>
        <begin position="42"/>
        <end position="139"/>
    </location>
</feature>
<dbReference type="PROSITE" id="PS51755">
    <property type="entry name" value="OMPR_PHOB"/>
    <property type="match status" value="1"/>
</dbReference>
<accession>A0ABN3T856</accession>
<dbReference type="Proteomes" id="UP001500994">
    <property type="component" value="Unassembled WGS sequence"/>
</dbReference>
<dbReference type="EMBL" id="BAAARK010000069">
    <property type="protein sequence ID" value="GAA2693815.1"/>
    <property type="molecule type" value="Genomic_DNA"/>
</dbReference>
<keyword evidence="2" id="KW-0805">Transcription regulation</keyword>
<keyword evidence="1" id="KW-0597">Phosphoprotein</keyword>
<evidence type="ECO:0000256" key="4">
    <source>
        <dbReference type="ARBA" id="ARBA00023163"/>
    </source>
</evidence>
<dbReference type="CDD" id="cd00383">
    <property type="entry name" value="trans_reg_C"/>
    <property type="match status" value="1"/>
</dbReference>
<dbReference type="Pfam" id="PF00486">
    <property type="entry name" value="Trans_reg_C"/>
    <property type="match status" value="1"/>
</dbReference>
<keyword evidence="3 5" id="KW-0238">DNA-binding</keyword>
<proteinExistence type="predicted"/>
<evidence type="ECO:0000256" key="5">
    <source>
        <dbReference type="PROSITE-ProRule" id="PRU01091"/>
    </source>
</evidence>
<evidence type="ECO:0000256" key="3">
    <source>
        <dbReference type="ARBA" id="ARBA00023125"/>
    </source>
</evidence>
<organism evidence="7 8">
    <name type="scientific">Streptomyces lunalinharesii</name>
    <dbReference type="NCBI Taxonomy" id="333384"/>
    <lineage>
        <taxon>Bacteria</taxon>
        <taxon>Bacillati</taxon>
        <taxon>Actinomycetota</taxon>
        <taxon>Actinomycetes</taxon>
        <taxon>Kitasatosporales</taxon>
        <taxon>Streptomycetaceae</taxon>
        <taxon>Streptomyces</taxon>
    </lineage>
</organism>
<dbReference type="SMART" id="SM00862">
    <property type="entry name" value="Trans_reg_C"/>
    <property type="match status" value="1"/>
</dbReference>
<dbReference type="InterPro" id="IPR001867">
    <property type="entry name" value="OmpR/PhoB-type_DNA-bd"/>
</dbReference>
<gene>
    <name evidence="7" type="ORF">GCM10009864_80730</name>
</gene>
<dbReference type="InterPro" id="IPR016032">
    <property type="entry name" value="Sig_transdc_resp-reg_C-effctor"/>
</dbReference>
<evidence type="ECO:0000256" key="2">
    <source>
        <dbReference type="ARBA" id="ARBA00023015"/>
    </source>
</evidence>
<keyword evidence="8" id="KW-1185">Reference proteome</keyword>
<protein>
    <recommendedName>
        <fullName evidence="6">OmpR/PhoB-type domain-containing protein</fullName>
    </recommendedName>
</protein>
<dbReference type="RefSeq" id="WP_344584982.1">
    <property type="nucleotide sequence ID" value="NZ_BAAARK010000069.1"/>
</dbReference>
<reference evidence="7 8" key="1">
    <citation type="journal article" date="2019" name="Int. J. Syst. Evol. Microbiol.">
        <title>The Global Catalogue of Microorganisms (GCM) 10K type strain sequencing project: providing services to taxonomists for standard genome sequencing and annotation.</title>
        <authorList>
            <consortium name="The Broad Institute Genomics Platform"/>
            <consortium name="The Broad Institute Genome Sequencing Center for Infectious Disease"/>
            <person name="Wu L."/>
            <person name="Ma J."/>
        </authorList>
    </citation>
    <scope>NUCLEOTIDE SEQUENCE [LARGE SCALE GENOMIC DNA]</scope>
    <source>
        <strain evidence="7 8">JCM 16374</strain>
    </source>
</reference>
<evidence type="ECO:0000259" key="6">
    <source>
        <dbReference type="PROSITE" id="PS51755"/>
    </source>
</evidence>
<name>A0ABN3T856_9ACTN</name>
<keyword evidence="4" id="KW-0804">Transcription</keyword>
<dbReference type="InterPro" id="IPR039420">
    <property type="entry name" value="WalR-like"/>
</dbReference>
<dbReference type="InterPro" id="IPR036388">
    <property type="entry name" value="WH-like_DNA-bd_sf"/>
</dbReference>
<evidence type="ECO:0000313" key="7">
    <source>
        <dbReference type="EMBL" id="GAA2693815.1"/>
    </source>
</evidence>
<comment type="caution">
    <text evidence="7">The sequence shown here is derived from an EMBL/GenBank/DDBJ whole genome shotgun (WGS) entry which is preliminary data.</text>
</comment>
<feature type="DNA-binding region" description="OmpR/PhoB-type" evidence="5">
    <location>
        <begin position="42"/>
        <end position="139"/>
    </location>
</feature>
<dbReference type="Gene3D" id="1.10.10.10">
    <property type="entry name" value="Winged helix-like DNA-binding domain superfamily/Winged helix DNA-binding domain"/>
    <property type="match status" value="1"/>
</dbReference>
<evidence type="ECO:0000313" key="8">
    <source>
        <dbReference type="Proteomes" id="UP001500994"/>
    </source>
</evidence>
<dbReference type="PANTHER" id="PTHR48111:SF4">
    <property type="entry name" value="DNA-BINDING DUAL TRANSCRIPTIONAL REGULATOR OMPR"/>
    <property type="match status" value="1"/>
</dbReference>
<sequence length="147" mass="16723">MKLHHRPVRHTLLARISGVRRRHDSVPRPLSTPREAADLPQAPVHRIRGLVVDHGTRRVSAGGRQVNLTCMEFELLAHLVANRCRVYTREELMALVWQQSAMGGMRTIDVHIARLRRKLGPGHRALIRTVRHVGYAFEPSATTKLRS</sequence>
<evidence type="ECO:0000256" key="1">
    <source>
        <dbReference type="ARBA" id="ARBA00022553"/>
    </source>
</evidence>
<dbReference type="SUPFAM" id="SSF46894">
    <property type="entry name" value="C-terminal effector domain of the bipartite response regulators"/>
    <property type="match status" value="1"/>
</dbReference>
<dbReference type="PANTHER" id="PTHR48111">
    <property type="entry name" value="REGULATOR OF RPOS"/>
    <property type="match status" value="1"/>
</dbReference>